<evidence type="ECO:0000256" key="10">
    <source>
        <dbReference type="ARBA" id="ARBA00023180"/>
    </source>
</evidence>
<evidence type="ECO:0000256" key="7">
    <source>
        <dbReference type="ARBA" id="ARBA00022968"/>
    </source>
</evidence>
<comment type="caution">
    <text evidence="14">The sequence shown here is derived from an EMBL/GenBank/DDBJ whole genome shotgun (WGS) entry which is preliminary data.</text>
</comment>
<dbReference type="PANTHER" id="PTHR31741">
    <property type="entry name" value="OS02G0726500 PROTEIN-RELATED"/>
    <property type="match status" value="1"/>
</dbReference>
<evidence type="ECO:0000256" key="3">
    <source>
        <dbReference type="ARBA" id="ARBA00007737"/>
    </source>
</evidence>
<dbReference type="GO" id="GO:0016757">
    <property type="term" value="F:glycosyltransferase activity"/>
    <property type="evidence" value="ECO:0007669"/>
    <property type="project" value="UniProtKB-KW"/>
</dbReference>
<keyword evidence="12" id="KW-0119">Carbohydrate metabolism</keyword>
<protein>
    <recommendedName>
        <fullName evidence="13">O-fucosyltransferase family protein</fullName>
    </recommendedName>
</protein>
<dbReference type="AlphaFoldDB" id="A0A843TW17"/>
<evidence type="ECO:0000256" key="1">
    <source>
        <dbReference type="ARBA" id="ARBA00004606"/>
    </source>
</evidence>
<evidence type="ECO:0000256" key="6">
    <source>
        <dbReference type="ARBA" id="ARBA00022692"/>
    </source>
</evidence>
<evidence type="ECO:0000313" key="15">
    <source>
        <dbReference type="Proteomes" id="UP000652761"/>
    </source>
</evidence>
<keyword evidence="4" id="KW-0328">Glycosyltransferase</keyword>
<keyword evidence="9" id="KW-0472">Membrane</keyword>
<evidence type="ECO:0000256" key="13">
    <source>
        <dbReference type="ARBA" id="ARBA00030350"/>
    </source>
</evidence>
<evidence type="ECO:0000256" key="4">
    <source>
        <dbReference type="ARBA" id="ARBA00022676"/>
    </source>
</evidence>
<evidence type="ECO:0000313" key="14">
    <source>
        <dbReference type="EMBL" id="MQL73603.1"/>
    </source>
</evidence>
<dbReference type="GO" id="GO:0016020">
    <property type="term" value="C:membrane"/>
    <property type="evidence" value="ECO:0007669"/>
    <property type="project" value="UniProtKB-SubCell"/>
</dbReference>
<comment type="pathway">
    <text evidence="2">Glycan metabolism.</text>
</comment>
<keyword evidence="11" id="KW-0294">Fucose metabolism</keyword>
<evidence type="ECO:0000256" key="11">
    <source>
        <dbReference type="ARBA" id="ARBA00023253"/>
    </source>
</evidence>
<reference evidence="14" key="1">
    <citation type="submission" date="2017-07" db="EMBL/GenBank/DDBJ databases">
        <title>Taro Niue Genome Assembly and Annotation.</title>
        <authorList>
            <person name="Atibalentja N."/>
            <person name="Keating K."/>
            <person name="Fields C.J."/>
        </authorList>
    </citation>
    <scope>NUCLEOTIDE SEQUENCE</scope>
    <source>
        <strain evidence="14">Niue_2</strain>
        <tissue evidence="14">Leaf</tissue>
    </source>
</reference>
<proteinExistence type="inferred from homology"/>
<keyword evidence="6" id="KW-0812">Transmembrane</keyword>
<dbReference type="EMBL" id="NMUH01000174">
    <property type="protein sequence ID" value="MQL73603.1"/>
    <property type="molecule type" value="Genomic_DNA"/>
</dbReference>
<keyword evidence="8" id="KW-1133">Transmembrane helix</keyword>
<feature type="non-terminal residue" evidence="14">
    <location>
        <position position="1"/>
    </location>
</feature>
<keyword evidence="7" id="KW-0735">Signal-anchor</keyword>
<evidence type="ECO:0000256" key="8">
    <source>
        <dbReference type="ARBA" id="ARBA00022989"/>
    </source>
</evidence>
<name>A0A843TW17_COLES</name>
<accession>A0A843TW17</accession>
<keyword evidence="10" id="KW-0325">Glycoprotein</keyword>
<dbReference type="OrthoDB" id="1919881at2759"/>
<evidence type="ECO:0000256" key="5">
    <source>
        <dbReference type="ARBA" id="ARBA00022679"/>
    </source>
</evidence>
<dbReference type="GO" id="GO:0005794">
    <property type="term" value="C:Golgi apparatus"/>
    <property type="evidence" value="ECO:0007669"/>
    <property type="project" value="TreeGrafter"/>
</dbReference>
<dbReference type="PANTHER" id="PTHR31741:SF6">
    <property type="entry name" value="PROTEIN EMBRYO SAC DEVELOPMENT ARREST 30"/>
    <property type="match status" value="1"/>
</dbReference>
<gene>
    <name evidence="14" type="ORF">Taro_005965</name>
</gene>
<evidence type="ECO:0000256" key="12">
    <source>
        <dbReference type="ARBA" id="ARBA00023277"/>
    </source>
</evidence>
<evidence type="ECO:0000256" key="2">
    <source>
        <dbReference type="ARBA" id="ARBA00004881"/>
    </source>
</evidence>
<sequence length="239" mass="26865">PTDSNNGYIYAKIYGGFEKIRSSICDLVAVSRLLNATLVIPEIQESLRSKGISSKFKSFSYIYNEDQFIAALTNDVIVVKSLPKSLKEARKQNKFPIISPEYSASPSFYLNEVLPKLKRSKVIGFVITGGGCLQSILPPTLAEYQRLRCRVAFVALEFRPEIKALGIQIVERGALANVVQSFDADLAGGIWAPTFRKNLHPLEMTQLEQLLFFLLDFASIMDRADSCQWRWEREGGFSI</sequence>
<comment type="subcellular location">
    <subcellularLocation>
        <location evidence="1">Membrane</location>
        <topology evidence="1">Single-pass type II membrane protein</topology>
    </subcellularLocation>
</comment>
<dbReference type="GO" id="GO:0006004">
    <property type="term" value="P:fucose metabolic process"/>
    <property type="evidence" value="ECO:0007669"/>
    <property type="project" value="UniProtKB-KW"/>
</dbReference>
<evidence type="ECO:0000256" key="9">
    <source>
        <dbReference type="ARBA" id="ARBA00023136"/>
    </source>
</evidence>
<feature type="non-terminal residue" evidence="14">
    <location>
        <position position="239"/>
    </location>
</feature>
<dbReference type="Pfam" id="PF10250">
    <property type="entry name" value="O-FucT"/>
    <property type="match status" value="1"/>
</dbReference>
<keyword evidence="15" id="KW-1185">Reference proteome</keyword>
<dbReference type="InterPro" id="IPR019378">
    <property type="entry name" value="GDP-Fuc_O-FucTrfase"/>
</dbReference>
<organism evidence="14 15">
    <name type="scientific">Colocasia esculenta</name>
    <name type="common">Wild taro</name>
    <name type="synonym">Arum esculentum</name>
    <dbReference type="NCBI Taxonomy" id="4460"/>
    <lineage>
        <taxon>Eukaryota</taxon>
        <taxon>Viridiplantae</taxon>
        <taxon>Streptophyta</taxon>
        <taxon>Embryophyta</taxon>
        <taxon>Tracheophyta</taxon>
        <taxon>Spermatophyta</taxon>
        <taxon>Magnoliopsida</taxon>
        <taxon>Liliopsida</taxon>
        <taxon>Araceae</taxon>
        <taxon>Aroideae</taxon>
        <taxon>Colocasieae</taxon>
        <taxon>Colocasia</taxon>
    </lineage>
</organism>
<comment type="similarity">
    <text evidence="3">Belongs to the glycosyltransferase GT106 family.</text>
</comment>
<dbReference type="Proteomes" id="UP000652761">
    <property type="component" value="Unassembled WGS sequence"/>
</dbReference>
<keyword evidence="5" id="KW-0808">Transferase</keyword>